<dbReference type="PANTHER" id="PTHR43353:SF5">
    <property type="entry name" value="SUCCINATE-SEMIALDEHYDE DEHYDROGENASE, MITOCHONDRIAL"/>
    <property type="match status" value="1"/>
</dbReference>
<dbReference type="Pfam" id="PF00171">
    <property type="entry name" value="Aldedh"/>
    <property type="match status" value="1"/>
</dbReference>
<evidence type="ECO:0000313" key="6">
    <source>
        <dbReference type="EMBL" id="MDZ7464450.1"/>
    </source>
</evidence>
<dbReference type="Proteomes" id="UP001293169">
    <property type="component" value="Unassembled WGS sequence"/>
</dbReference>
<dbReference type="PANTHER" id="PTHR43353">
    <property type="entry name" value="SUCCINATE-SEMIALDEHYDE DEHYDROGENASE, MITOCHONDRIAL"/>
    <property type="match status" value="1"/>
</dbReference>
<organism evidence="6 7">
    <name type="scientific">Raoultella planticola</name>
    <name type="common">Klebsiella planticola</name>
    <dbReference type="NCBI Taxonomy" id="575"/>
    <lineage>
        <taxon>Bacteria</taxon>
        <taxon>Pseudomonadati</taxon>
        <taxon>Pseudomonadota</taxon>
        <taxon>Gammaproteobacteria</taxon>
        <taxon>Enterobacterales</taxon>
        <taxon>Enterobacteriaceae</taxon>
        <taxon>Klebsiella/Raoultella group</taxon>
        <taxon>Raoultella</taxon>
    </lineage>
</organism>
<name>A0ABU5LXD9_RAOPL</name>
<feature type="domain" description="Aldehyde dehydrogenase" evidence="5">
    <location>
        <begin position="16"/>
        <end position="474"/>
    </location>
</feature>
<keyword evidence="2 4" id="KW-0560">Oxidoreductase</keyword>
<dbReference type="SUPFAM" id="SSF53720">
    <property type="entry name" value="ALDH-like"/>
    <property type="match status" value="1"/>
</dbReference>
<evidence type="ECO:0000256" key="2">
    <source>
        <dbReference type="ARBA" id="ARBA00023002"/>
    </source>
</evidence>
<evidence type="ECO:0000256" key="1">
    <source>
        <dbReference type="ARBA" id="ARBA00009986"/>
    </source>
</evidence>
<keyword evidence="7" id="KW-1185">Reference proteome</keyword>
<evidence type="ECO:0000256" key="3">
    <source>
        <dbReference type="PROSITE-ProRule" id="PRU10007"/>
    </source>
</evidence>
<proteinExistence type="inferred from homology"/>
<dbReference type="Gene3D" id="3.40.605.10">
    <property type="entry name" value="Aldehyde Dehydrogenase, Chain A, domain 1"/>
    <property type="match status" value="1"/>
</dbReference>
<reference evidence="6 7" key="1">
    <citation type="submission" date="2023-12" db="EMBL/GenBank/DDBJ databases">
        <title>N/s.</title>
        <authorList>
            <person name="Dale J."/>
        </authorList>
    </citation>
    <scope>NUCLEOTIDE SEQUENCE [LARGE SCALE GENOMIC DNA]</scope>
    <source>
        <strain evidence="6 7">2023EL-01226</strain>
    </source>
</reference>
<gene>
    <name evidence="6" type="ORF">U5E74_02055</name>
</gene>
<evidence type="ECO:0000256" key="4">
    <source>
        <dbReference type="RuleBase" id="RU003345"/>
    </source>
</evidence>
<evidence type="ECO:0000313" key="7">
    <source>
        <dbReference type="Proteomes" id="UP001293169"/>
    </source>
</evidence>
<dbReference type="PROSITE" id="PS00687">
    <property type="entry name" value="ALDEHYDE_DEHYDR_GLU"/>
    <property type="match status" value="1"/>
</dbReference>
<dbReference type="InterPro" id="IPR016163">
    <property type="entry name" value="Ald_DH_C"/>
</dbReference>
<dbReference type="InterPro" id="IPR016161">
    <property type="entry name" value="Ald_DH/histidinol_DH"/>
</dbReference>
<comment type="caution">
    <text evidence="6">The sequence shown here is derived from an EMBL/GenBank/DDBJ whole genome shotgun (WGS) entry which is preliminary data.</text>
</comment>
<dbReference type="CDD" id="cd07103">
    <property type="entry name" value="ALDH_F5_SSADH_GabD"/>
    <property type="match status" value="1"/>
</dbReference>
<evidence type="ECO:0000259" key="5">
    <source>
        <dbReference type="Pfam" id="PF00171"/>
    </source>
</evidence>
<dbReference type="Gene3D" id="3.40.309.10">
    <property type="entry name" value="Aldehyde Dehydrogenase, Chain A, domain 2"/>
    <property type="match status" value="1"/>
</dbReference>
<accession>A0ABU5LXD9</accession>
<dbReference type="InterPro" id="IPR029510">
    <property type="entry name" value="Ald_DH_CS_GLU"/>
</dbReference>
<dbReference type="RefSeq" id="WP_318326599.1">
    <property type="nucleotide sequence ID" value="NZ_JAWQIZ010000001.1"/>
</dbReference>
<feature type="active site" evidence="3">
    <location>
        <position position="252"/>
    </location>
</feature>
<dbReference type="InterPro" id="IPR016162">
    <property type="entry name" value="Ald_DH_N"/>
</dbReference>
<dbReference type="InterPro" id="IPR015590">
    <property type="entry name" value="Aldehyde_DH_dom"/>
</dbReference>
<comment type="similarity">
    <text evidence="1 4">Belongs to the aldehyde dehydrogenase family.</text>
</comment>
<protein>
    <submittedName>
        <fullName evidence="6">NAD-dependent succinate-semialdehyde dehydrogenase</fullName>
    </submittedName>
</protein>
<sequence length="480" mass="51543">MTTMYDDYGQFIAGEWRRGSGPQSIAVCDPGNGQIIGQITAAAESDTQDALSSAGQGLALWRETLAWQRADILQAVAREMVAMAPEAALTISRESGKPLAQAKREWELSVDQFVWYAEEARRIYGRIIESRVPGGRLEVHHEPVGIVAAFTAWNFPVVLVARKLAPALAAGCAVVLRPSSEVPGSAMMIFECLRRAGLPAGVANLVIGPTSATYEPLVSSPLVKKISLTGSTRLGQQMIRDSAATIKRLSMELGGNAPVIVWPDADIDKALDLSVATKFANSGQVCVTCDRFYVHESCYAAFVDGFAARASRLKVGYGLEPDTQMGPLIHPRRLEEMASIVEDARRKGGRVVTGGRRIECNGGYFFEPTVIADLPDEARALAEENFGPIAAITSFGDDDDLWARVNNSGFALSAYAFTRDPARMRETVARFESGMVGINSYALAAAEAPFGGIKASGMGREGGSEGLLDYMNVKLAQIVV</sequence>
<dbReference type="EMBL" id="JAXUDK010000001">
    <property type="protein sequence ID" value="MDZ7464450.1"/>
    <property type="molecule type" value="Genomic_DNA"/>
</dbReference>
<dbReference type="InterPro" id="IPR050740">
    <property type="entry name" value="Aldehyde_DH_Superfamily"/>
</dbReference>